<protein>
    <submittedName>
        <fullName evidence="10">Zinc finger, C4 type</fullName>
    </submittedName>
</protein>
<evidence type="ECO:0000256" key="1">
    <source>
        <dbReference type="ARBA" id="ARBA00022723"/>
    </source>
</evidence>
<evidence type="ECO:0000256" key="4">
    <source>
        <dbReference type="ARBA" id="ARBA00023015"/>
    </source>
</evidence>
<evidence type="ECO:0000259" key="9">
    <source>
        <dbReference type="PROSITE" id="PS51030"/>
    </source>
</evidence>
<keyword evidence="5" id="KW-0238">DNA-binding</keyword>
<dbReference type="GO" id="GO:0003700">
    <property type="term" value="F:DNA-binding transcription factor activity"/>
    <property type="evidence" value="ECO:0007669"/>
    <property type="project" value="InterPro"/>
</dbReference>
<reference evidence="10 11" key="1">
    <citation type="submission" date="2013-11" db="EMBL/GenBank/DDBJ databases">
        <title>Draft genome of the bovine lungworm Dictyocaulus viviparus.</title>
        <authorList>
            <person name="Mitreva M."/>
        </authorList>
    </citation>
    <scope>NUCLEOTIDE SEQUENCE [LARGE SCALE GENOMIC DNA]</scope>
    <source>
        <strain evidence="10 11">HannoverDv2000</strain>
    </source>
</reference>
<evidence type="ECO:0000313" key="10">
    <source>
        <dbReference type="EMBL" id="KJH44463.1"/>
    </source>
</evidence>
<dbReference type="EMBL" id="KN716471">
    <property type="protein sequence ID" value="KJH44463.1"/>
    <property type="molecule type" value="Genomic_DNA"/>
</dbReference>
<keyword evidence="2" id="KW-0863">Zinc-finger</keyword>
<dbReference type="InterPro" id="IPR013088">
    <property type="entry name" value="Znf_NHR/GATA"/>
</dbReference>
<keyword evidence="11" id="KW-1185">Reference proteome</keyword>
<dbReference type="STRING" id="29172.A0A0D8XIN5"/>
<dbReference type="SMART" id="SM00399">
    <property type="entry name" value="ZnF_C4"/>
    <property type="match status" value="1"/>
</dbReference>
<feature type="domain" description="Nuclear receptor" evidence="9">
    <location>
        <begin position="49"/>
        <end position="126"/>
    </location>
</feature>
<dbReference type="GO" id="GO:0005634">
    <property type="term" value="C:nucleus"/>
    <property type="evidence" value="ECO:0007669"/>
    <property type="project" value="TreeGrafter"/>
</dbReference>
<evidence type="ECO:0000313" key="11">
    <source>
        <dbReference type="Proteomes" id="UP000053766"/>
    </source>
</evidence>
<dbReference type="PANTHER" id="PTHR46011">
    <property type="entry name" value="NUCLEAR HORMONE RECEPTOR FAMILY MEMBER NHR-86-RELATED"/>
    <property type="match status" value="1"/>
</dbReference>
<dbReference type="Pfam" id="PF00105">
    <property type="entry name" value="zf-C4"/>
    <property type="match status" value="1"/>
</dbReference>
<keyword evidence="1" id="KW-0479">Metal-binding</keyword>
<gene>
    <name evidence="10" type="ORF">DICVIV_09512</name>
</gene>
<evidence type="ECO:0000256" key="2">
    <source>
        <dbReference type="ARBA" id="ARBA00022771"/>
    </source>
</evidence>
<accession>A0A0D8XIN5</accession>
<dbReference type="PROSITE" id="PS51030">
    <property type="entry name" value="NUCLEAR_REC_DBD_2"/>
    <property type="match status" value="1"/>
</dbReference>
<evidence type="ECO:0000256" key="3">
    <source>
        <dbReference type="ARBA" id="ARBA00022833"/>
    </source>
</evidence>
<dbReference type="GO" id="GO:0008270">
    <property type="term" value="F:zinc ion binding"/>
    <property type="evidence" value="ECO:0007669"/>
    <property type="project" value="UniProtKB-KW"/>
</dbReference>
<dbReference type="PRINTS" id="PR00047">
    <property type="entry name" value="STROIDFINGER"/>
</dbReference>
<organism evidence="10 11">
    <name type="scientific">Dictyocaulus viviparus</name>
    <name type="common">Bovine lungworm</name>
    <dbReference type="NCBI Taxonomy" id="29172"/>
    <lineage>
        <taxon>Eukaryota</taxon>
        <taxon>Metazoa</taxon>
        <taxon>Ecdysozoa</taxon>
        <taxon>Nematoda</taxon>
        <taxon>Chromadorea</taxon>
        <taxon>Rhabditida</taxon>
        <taxon>Rhabditina</taxon>
        <taxon>Rhabditomorpha</taxon>
        <taxon>Strongyloidea</taxon>
        <taxon>Metastrongylidae</taxon>
        <taxon>Dictyocaulus</taxon>
    </lineage>
</organism>
<keyword evidence="8" id="KW-0539">Nucleus</keyword>
<dbReference type="Gene3D" id="3.30.50.10">
    <property type="entry name" value="Erythroid Transcription Factor GATA-1, subunit A"/>
    <property type="match status" value="1"/>
</dbReference>
<dbReference type="InterPro" id="IPR001628">
    <property type="entry name" value="Znf_hrmn_rcpt"/>
</dbReference>
<dbReference type="AlphaFoldDB" id="A0A0D8XIN5"/>
<dbReference type="OrthoDB" id="5830034at2759"/>
<evidence type="ECO:0000256" key="8">
    <source>
        <dbReference type="ARBA" id="ARBA00023242"/>
    </source>
</evidence>
<evidence type="ECO:0000256" key="7">
    <source>
        <dbReference type="ARBA" id="ARBA00023170"/>
    </source>
</evidence>
<sequence>MLFGAAVLHMSAKPVSEMSCCSSGTLNNITIDISGHSKIDNNYELASDTPLCRVCERGYDGSQHFGIEVCRACAAFFRRSIESQKKFVCRKGGDSCQLNAPRKIKCQKCRLSRCLTVGLQPKCEFYNLKLLSIYTQSKPDRYIYWYRLFLKCGHLRVF</sequence>
<keyword evidence="7" id="KW-0675">Receptor</keyword>
<keyword evidence="3" id="KW-0862">Zinc</keyword>
<dbReference type="GO" id="GO:0043565">
    <property type="term" value="F:sequence-specific DNA binding"/>
    <property type="evidence" value="ECO:0007669"/>
    <property type="project" value="InterPro"/>
</dbReference>
<reference evidence="11" key="2">
    <citation type="journal article" date="2016" name="Sci. Rep.">
        <title>Dictyocaulus viviparus genome, variome and transcriptome elucidate lungworm biology and support future intervention.</title>
        <authorList>
            <person name="McNulty S.N."/>
            <person name="Strube C."/>
            <person name="Rosa B.A."/>
            <person name="Martin J.C."/>
            <person name="Tyagi R."/>
            <person name="Choi Y.J."/>
            <person name="Wang Q."/>
            <person name="Hallsworth Pepin K."/>
            <person name="Zhang X."/>
            <person name="Ozersky P."/>
            <person name="Wilson R.K."/>
            <person name="Sternberg P.W."/>
            <person name="Gasser R.B."/>
            <person name="Mitreva M."/>
        </authorList>
    </citation>
    <scope>NUCLEOTIDE SEQUENCE [LARGE SCALE GENOMIC DNA]</scope>
    <source>
        <strain evidence="11">HannoverDv2000</strain>
    </source>
</reference>
<keyword evidence="4" id="KW-0805">Transcription regulation</keyword>
<dbReference type="Proteomes" id="UP000053766">
    <property type="component" value="Unassembled WGS sequence"/>
</dbReference>
<dbReference type="GO" id="GO:0006357">
    <property type="term" value="P:regulation of transcription by RNA polymerase II"/>
    <property type="evidence" value="ECO:0007669"/>
    <property type="project" value="TreeGrafter"/>
</dbReference>
<evidence type="ECO:0000256" key="5">
    <source>
        <dbReference type="ARBA" id="ARBA00023125"/>
    </source>
</evidence>
<dbReference type="SUPFAM" id="SSF57716">
    <property type="entry name" value="Glucocorticoid receptor-like (DNA-binding domain)"/>
    <property type="match status" value="1"/>
</dbReference>
<name>A0A0D8XIN5_DICVI</name>
<evidence type="ECO:0000256" key="6">
    <source>
        <dbReference type="ARBA" id="ARBA00023163"/>
    </source>
</evidence>
<keyword evidence="6" id="KW-0804">Transcription</keyword>
<dbReference type="PANTHER" id="PTHR46011:SF4">
    <property type="entry name" value="NUCLEAR HORMONE RECEPTOR FAMILY MEMBER NHR-43"/>
    <property type="match status" value="1"/>
</dbReference>
<proteinExistence type="predicted"/>